<sequence length="371" mass="43702">MINNKNMFTYKIRKVGIHKDMENIVPVDPSNIFEFTSKKRKMINFDEFISGHKSKINNKKNEHNKNNIGLNIKNTGLNIKNNGLNIIKRNSTNSELDIIKISKPKSKLDKSTRSTKSLKTEKSSKLDKLTKLTKSLNFTKSPKLDKSIKVDKLIKLDNNKYELNLKPKKINKLDFTNTKLDKIKTIRQNSSKQNTNKLCIDNLDESIPINDNKPVKDKPFLALKDCQNVNDLILYFTLRDDSEYSKKLANILKENKTLFVDTYEEEIKKIETEIERVDTQRDKWCRMKEKVLKENVYNIPTYNKEEEKEEQKEEEEYEEMNKIKFIKDNMKTYLCNLTERINEAEKKIFNLTANDREMDPLILLNALTKYN</sequence>
<proteinExistence type="predicted"/>
<evidence type="ECO:0000313" key="2">
    <source>
        <dbReference type="EMBL" id="WUR03581.1"/>
    </source>
</evidence>
<dbReference type="KEGG" id="vnx:VNE69_05170"/>
<reference evidence="2" key="1">
    <citation type="journal article" date="2024" name="BMC Genomics">
        <title>Functional annotation of a divergent genome using sequence and structure-based similarity.</title>
        <authorList>
            <person name="Svedberg D."/>
            <person name="Winiger R.R."/>
            <person name="Berg A."/>
            <person name="Sharma H."/>
            <person name="Tellgren-Roth C."/>
            <person name="Debrunner-Vossbrinck B.A."/>
            <person name="Vossbrinck C.R."/>
            <person name="Barandun J."/>
        </authorList>
    </citation>
    <scope>NUCLEOTIDE SEQUENCE</scope>
    <source>
        <strain evidence="2">Illinois isolate</strain>
    </source>
</reference>
<evidence type="ECO:0000256" key="1">
    <source>
        <dbReference type="SAM" id="Coils"/>
    </source>
</evidence>
<keyword evidence="1" id="KW-0175">Coiled coil</keyword>
<dbReference type="GeneID" id="90541394"/>
<dbReference type="EMBL" id="CP142730">
    <property type="protein sequence ID" value="WUR03581.1"/>
    <property type="molecule type" value="Genomic_DNA"/>
</dbReference>
<dbReference type="RefSeq" id="XP_065329726.1">
    <property type="nucleotide sequence ID" value="XM_065473654.1"/>
</dbReference>
<dbReference type="Proteomes" id="UP001334084">
    <property type="component" value="Chromosome 5"/>
</dbReference>
<gene>
    <name evidence="2" type="ORF">VNE69_05170</name>
</gene>
<accession>A0AAX4JCA7</accession>
<evidence type="ECO:0000313" key="3">
    <source>
        <dbReference type="Proteomes" id="UP001334084"/>
    </source>
</evidence>
<name>A0AAX4JCA7_9MICR</name>
<organism evidence="2 3">
    <name type="scientific">Vairimorpha necatrix</name>
    <dbReference type="NCBI Taxonomy" id="6039"/>
    <lineage>
        <taxon>Eukaryota</taxon>
        <taxon>Fungi</taxon>
        <taxon>Fungi incertae sedis</taxon>
        <taxon>Microsporidia</taxon>
        <taxon>Nosematidae</taxon>
        <taxon>Vairimorpha</taxon>
    </lineage>
</organism>
<feature type="coiled-coil region" evidence="1">
    <location>
        <begin position="260"/>
        <end position="323"/>
    </location>
</feature>
<keyword evidence="3" id="KW-1185">Reference proteome</keyword>
<dbReference type="AlphaFoldDB" id="A0AAX4JCA7"/>
<protein>
    <submittedName>
        <fullName evidence="2">Uncharacterized protein</fullName>
    </submittedName>
</protein>